<name>A0A2Z4FH86_9DELT</name>
<keyword evidence="2" id="KW-0812">Transmembrane</keyword>
<accession>A0A2Z4FH86</accession>
<dbReference type="AlphaFoldDB" id="A0A2Z4FH86"/>
<dbReference type="EMBL" id="CP030032">
    <property type="protein sequence ID" value="AWV88088.1"/>
    <property type="molecule type" value="Genomic_DNA"/>
</dbReference>
<keyword evidence="4" id="KW-1185">Reference proteome</keyword>
<dbReference type="Proteomes" id="UP000249799">
    <property type="component" value="Chromosome"/>
</dbReference>
<evidence type="ECO:0000313" key="3">
    <source>
        <dbReference type="EMBL" id="AWV88088.1"/>
    </source>
</evidence>
<evidence type="ECO:0000256" key="1">
    <source>
        <dbReference type="SAM" id="MobiDB-lite"/>
    </source>
</evidence>
<feature type="compositionally biased region" description="Basic and acidic residues" evidence="1">
    <location>
        <begin position="34"/>
        <end position="44"/>
    </location>
</feature>
<keyword evidence="2" id="KW-1133">Transmembrane helix</keyword>
<feature type="transmembrane region" description="Helical" evidence="2">
    <location>
        <begin position="6"/>
        <end position="26"/>
    </location>
</feature>
<feature type="region of interest" description="Disordered" evidence="1">
    <location>
        <begin position="34"/>
        <end position="66"/>
    </location>
</feature>
<reference evidence="3 4" key="1">
    <citation type="submission" date="2018-06" db="EMBL/GenBank/DDBJ databases">
        <title>Lujinxingia sediminis gen. nov. sp. nov., a new facultative anaerobic member of the class Deltaproteobacteria, and proposal of Lujinxingaceae fam. nov.</title>
        <authorList>
            <person name="Guo L.-Y."/>
            <person name="Li C.-M."/>
            <person name="Wang S."/>
            <person name="Du Z.-J."/>
        </authorList>
    </citation>
    <scope>NUCLEOTIDE SEQUENCE [LARGE SCALE GENOMIC DNA]</scope>
    <source>
        <strain evidence="3 4">FA350</strain>
    </source>
</reference>
<gene>
    <name evidence="3" type="ORF">DN745_01565</name>
</gene>
<dbReference type="KEGG" id="bsed:DN745_01565"/>
<protein>
    <submittedName>
        <fullName evidence="3">Uncharacterized protein</fullName>
    </submittedName>
</protein>
<dbReference type="RefSeq" id="WP_111331517.1">
    <property type="nucleotide sequence ID" value="NZ_CP030032.1"/>
</dbReference>
<proteinExistence type="predicted"/>
<evidence type="ECO:0000313" key="4">
    <source>
        <dbReference type="Proteomes" id="UP000249799"/>
    </source>
</evidence>
<sequence length="66" mass="7624">MTGDIFISLFIAIPIVGLTAAFVFAMERRREDIDEMRQRKDENARATPTNSDSPMPRRGVRKYHAR</sequence>
<keyword evidence="2" id="KW-0472">Membrane</keyword>
<evidence type="ECO:0000256" key="2">
    <source>
        <dbReference type="SAM" id="Phobius"/>
    </source>
</evidence>
<organism evidence="3 4">
    <name type="scientific">Bradymonas sediminis</name>
    <dbReference type="NCBI Taxonomy" id="1548548"/>
    <lineage>
        <taxon>Bacteria</taxon>
        <taxon>Deltaproteobacteria</taxon>
        <taxon>Bradymonadales</taxon>
        <taxon>Bradymonadaceae</taxon>
        <taxon>Bradymonas</taxon>
    </lineage>
</organism>